<accession>A0ACC2N446</accession>
<reference evidence="1" key="1">
    <citation type="submission" date="2023-04" db="EMBL/GenBank/DDBJ databases">
        <title>A chromosome-level genome assembly of the parasitoid wasp Eretmocerus hayati.</title>
        <authorList>
            <person name="Zhong Y."/>
            <person name="Liu S."/>
            <person name="Liu Y."/>
        </authorList>
    </citation>
    <scope>NUCLEOTIDE SEQUENCE</scope>
    <source>
        <strain evidence="1">ZJU_SS_LIU_2023</strain>
    </source>
</reference>
<proteinExistence type="predicted"/>
<protein>
    <submittedName>
        <fullName evidence="1">Uncharacterized protein</fullName>
    </submittedName>
</protein>
<evidence type="ECO:0000313" key="2">
    <source>
        <dbReference type="Proteomes" id="UP001239111"/>
    </source>
</evidence>
<organism evidence="1 2">
    <name type="scientific">Eretmocerus hayati</name>
    <dbReference type="NCBI Taxonomy" id="131215"/>
    <lineage>
        <taxon>Eukaryota</taxon>
        <taxon>Metazoa</taxon>
        <taxon>Ecdysozoa</taxon>
        <taxon>Arthropoda</taxon>
        <taxon>Hexapoda</taxon>
        <taxon>Insecta</taxon>
        <taxon>Pterygota</taxon>
        <taxon>Neoptera</taxon>
        <taxon>Endopterygota</taxon>
        <taxon>Hymenoptera</taxon>
        <taxon>Apocrita</taxon>
        <taxon>Proctotrupomorpha</taxon>
        <taxon>Chalcidoidea</taxon>
        <taxon>Aphelinidae</taxon>
        <taxon>Aphelininae</taxon>
        <taxon>Eretmocerus</taxon>
    </lineage>
</organism>
<gene>
    <name evidence="1" type="ORF">QAD02_007612</name>
</gene>
<dbReference type="Proteomes" id="UP001239111">
    <property type="component" value="Chromosome 4"/>
</dbReference>
<sequence length="614" mass="71509">MAEQGPTLKQLMKRIERMERRQKKQEEKIKILEGKMEGKDPRIEEYSESESDTNEINNNTNDIQNKNENEMKSMIVSMEIEHPTRNITKASTRKEYKIVIRKGIKWIREDIRHWIQKQHIYSRRIKQKGIHKEQRSVAPLNVTIDLDILRKVPEDIEKSKPKIIEVWKLSNSHRKRGTGVVKSGLGVVHYFVVLTNILAPILSWPEDSKTFVSLAKKQLAEEAHKKAIKEAIRDANENKNKRKPKDAPAKETEISISLEIDDLIICYNNLASLMHTYDEEKSTDNDDALGFLIITFSLKLTSQKTRILILHELLEELVRAVKSEQIRRYREEHPYFVYCGELHNLECCHVIVSGRTYDSKFAVEAVDFLFKLFLVIKLPWPLACPQVWSSLMKWKYEIVKTRKIASGASVNDLINDLKTCWNACFTRGCVYIDCVGHLFIVAATNSSKMDINDLATDLSRDFYSNLNLSRSDIQYVMEKLSHFISDAYNPFLLEELNENFRGAVRKEVSEELERTFKKYQTPFEHLNTESQRLQVYAKLSCYKEPQMCTVAQTILSKLSNTHLDIKTKDISIVRFPINEGLKRLPEIEGLFDATLKYYYHLMANEYPLENFCQG</sequence>
<evidence type="ECO:0000313" key="1">
    <source>
        <dbReference type="EMBL" id="KAJ8665950.1"/>
    </source>
</evidence>
<name>A0ACC2N446_9HYME</name>
<keyword evidence="2" id="KW-1185">Reference proteome</keyword>
<comment type="caution">
    <text evidence="1">The sequence shown here is derived from an EMBL/GenBank/DDBJ whole genome shotgun (WGS) entry which is preliminary data.</text>
</comment>
<dbReference type="EMBL" id="CM056744">
    <property type="protein sequence ID" value="KAJ8665950.1"/>
    <property type="molecule type" value="Genomic_DNA"/>
</dbReference>